<dbReference type="InterPro" id="IPR011033">
    <property type="entry name" value="PRC_barrel-like_sf"/>
</dbReference>
<dbReference type="Pfam" id="PF05239">
    <property type="entry name" value="PRC"/>
    <property type="match status" value="1"/>
</dbReference>
<dbReference type="RefSeq" id="WP_158618812.1">
    <property type="nucleotide sequence ID" value="NZ_AP018449.1"/>
</dbReference>
<accession>A0A348AP90</accession>
<proteinExistence type="predicted"/>
<keyword evidence="3" id="KW-1185">Reference proteome</keyword>
<feature type="domain" description="PRC-barrel" evidence="1">
    <location>
        <begin position="90"/>
        <end position="158"/>
    </location>
</feature>
<dbReference type="SUPFAM" id="SSF50346">
    <property type="entry name" value="PRC-barrel domain"/>
    <property type="match status" value="1"/>
</dbReference>
<evidence type="ECO:0000313" key="3">
    <source>
        <dbReference type="Proteomes" id="UP000276437"/>
    </source>
</evidence>
<organism evidence="2 3">
    <name type="scientific">Methylomusa anaerophila</name>
    <dbReference type="NCBI Taxonomy" id="1930071"/>
    <lineage>
        <taxon>Bacteria</taxon>
        <taxon>Bacillati</taxon>
        <taxon>Bacillota</taxon>
        <taxon>Negativicutes</taxon>
        <taxon>Selenomonadales</taxon>
        <taxon>Sporomusaceae</taxon>
        <taxon>Methylomusa</taxon>
    </lineage>
</organism>
<dbReference type="EMBL" id="AP018449">
    <property type="protein sequence ID" value="BBB92888.1"/>
    <property type="molecule type" value="Genomic_DNA"/>
</dbReference>
<dbReference type="KEGG" id="mana:MAMMFC1_03596"/>
<dbReference type="InterPro" id="IPR027275">
    <property type="entry name" value="PRC-brl_dom"/>
</dbReference>
<reference evidence="2 3" key="1">
    <citation type="journal article" date="2018" name="Int. J. Syst. Evol. Microbiol.">
        <title>Methylomusa anaerophila gen. nov., sp. nov., an anaerobic methanol-utilizing bacterium isolated from a microbial fuel cell.</title>
        <authorList>
            <person name="Amano N."/>
            <person name="Yamamuro A."/>
            <person name="Miyahara M."/>
            <person name="Kouzuma A."/>
            <person name="Abe T."/>
            <person name="Watanabe K."/>
        </authorList>
    </citation>
    <scope>NUCLEOTIDE SEQUENCE [LARGE SCALE GENOMIC DNA]</scope>
    <source>
        <strain evidence="2 3">MMFC1</strain>
    </source>
</reference>
<gene>
    <name evidence="2" type="ORF">MAMMFC1_03596</name>
</gene>
<dbReference type="Gene3D" id="2.30.30.240">
    <property type="entry name" value="PRC-barrel domain"/>
    <property type="match status" value="1"/>
</dbReference>
<sequence length="165" mass="18498">MPKLMDLLGLPVLVLETGIQIAEVQEILVELEQAVILGIMVTGSKWFTYDQGIMFEDLYRIGRDAILVRDSNVVGRLRCDSRPQVLHFPYDLCNKQIYTESGVQLGILVDIAFNETTGEITTYEVSDGLFSDLLFGRKLMPLPQAQVIGQDKLIVPETMAKLLHS</sequence>
<evidence type="ECO:0000259" key="1">
    <source>
        <dbReference type="Pfam" id="PF05239"/>
    </source>
</evidence>
<dbReference type="OrthoDB" id="1707618at2"/>
<evidence type="ECO:0000313" key="2">
    <source>
        <dbReference type="EMBL" id="BBB92888.1"/>
    </source>
</evidence>
<dbReference type="Proteomes" id="UP000276437">
    <property type="component" value="Chromosome"/>
</dbReference>
<dbReference type="AlphaFoldDB" id="A0A348AP90"/>
<protein>
    <submittedName>
        <fullName evidence="2">PRC-barrel domain protein</fullName>
    </submittedName>
</protein>
<name>A0A348AP90_9FIRM</name>